<organism evidence="8 9">
    <name type="scientific">Pilimelia terevasa</name>
    <dbReference type="NCBI Taxonomy" id="53372"/>
    <lineage>
        <taxon>Bacteria</taxon>
        <taxon>Bacillati</taxon>
        <taxon>Actinomycetota</taxon>
        <taxon>Actinomycetes</taxon>
        <taxon>Micromonosporales</taxon>
        <taxon>Micromonosporaceae</taxon>
        <taxon>Pilimelia</taxon>
    </lineage>
</organism>
<feature type="domain" description="Ionotropic glutamate receptor C-terminal" evidence="7">
    <location>
        <begin position="52"/>
        <end position="277"/>
    </location>
</feature>
<dbReference type="EMBL" id="BMQC01000008">
    <property type="protein sequence ID" value="GGK33155.1"/>
    <property type="molecule type" value="Genomic_DNA"/>
</dbReference>
<dbReference type="PANTHER" id="PTHR35936:SF17">
    <property type="entry name" value="ARGININE-BINDING EXTRACELLULAR PROTEIN ARTP"/>
    <property type="match status" value="1"/>
</dbReference>
<feature type="signal peptide" evidence="5">
    <location>
        <begin position="1"/>
        <end position="28"/>
    </location>
</feature>
<dbReference type="Pfam" id="PF00497">
    <property type="entry name" value="SBP_bac_3"/>
    <property type="match status" value="1"/>
</dbReference>
<comment type="similarity">
    <text evidence="2 4">Belongs to the bacterial solute-binding protein 3 family.</text>
</comment>
<dbReference type="PANTHER" id="PTHR35936">
    <property type="entry name" value="MEMBRANE-BOUND LYTIC MUREIN TRANSGLYCOSYLASE F"/>
    <property type="match status" value="1"/>
</dbReference>
<evidence type="ECO:0000313" key="8">
    <source>
        <dbReference type="EMBL" id="GGK33155.1"/>
    </source>
</evidence>
<comment type="caution">
    <text evidence="8">The sequence shown here is derived from an EMBL/GenBank/DDBJ whole genome shotgun (WGS) entry which is preliminary data.</text>
</comment>
<name>A0A8J3FID9_9ACTN</name>
<accession>A0A8J3FID9</accession>
<dbReference type="InterPro" id="IPR001638">
    <property type="entry name" value="Solute-binding_3/MltF_N"/>
</dbReference>
<evidence type="ECO:0000256" key="4">
    <source>
        <dbReference type="RuleBase" id="RU003744"/>
    </source>
</evidence>
<evidence type="ECO:0000256" key="3">
    <source>
        <dbReference type="ARBA" id="ARBA00022729"/>
    </source>
</evidence>
<dbReference type="GO" id="GO:0015276">
    <property type="term" value="F:ligand-gated monoatomic ion channel activity"/>
    <property type="evidence" value="ECO:0007669"/>
    <property type="project" value="InterPro"/>
</dbReference>
<evidence type="ECO:0000259" key="7">
    <source>
        <dbReference type="SMART" id="SM00079"/>
    </source>
</evidence>
<dbReference type="GO" id="GO:0030313">
    <property type="term" value="C:cell envelope"/>
    <property type="evidence" value="ECO:0007669"/>
    <property type="project" value="UniProtKB-SubCell"/>
</dbReference>
<evidence type="ECO:0000259" key="6">
    <source>
        <dbReference type="SMART" id="SM00062"/>
    </source>
</evidence>
<keyword evidence="9" id="KW-1185">Reference proteome</keyword>
<comment type="subcellular location">
    <subcellularLocation>
        <location evidence="1">Cell envelope</location>
    </subcellularLocation>
</comment>
<dbReference type="PROSITE" id="PS01039">
    <property type="entry name" value="SBP_BACTERIAL_3"/>
    <property type="match status" value="1"/>
</dbReference>
<dbReference type="SUPFAM" id="SSF53850">
    <property type="entry name" value="Periplasmic binding protein-like II"/>
    <property type="match status" value="1"/>
</dbReference>
<proteinExistence type="inferred from homology"/>
<dbReference type="RefSeq" id="WP_189114674.1">
    <property type="nucleotide sequence ID" value="NZ_BMQC01000008.1"/>
</dbReference>
<keyword evidence="3 5" id="KW-0732">Signal</keyword>
<dbReference type="InterPro" id="IPR018313">
    <property type="entry name" value="SBP_3_CS"/>
</dbReference>
<evidence type="ECO:0000313" key="9">
    <source>
        <dbReference type="Proteomes" id="UP000662200"/>
    </source>
</evidence>
<dbReference type="SMART" id="SM00062">
    <property type="entry name" value="PBPb"/>
    <property type="match status" value="1"/>
</dbReference>
<dbReference type="InterPro" id="IPR001320">
    <property type="entry name" value="Iontro_rcpt_C"/>
</dbReference>
<dbReference type="SMART" id="SM00079">
    <property type="entry name" value="PBPe"/>
    <property type="match status" value="1"/>
</dbReference>
<evidence type="ECO:0000256" key="5">
    <source>
        <dbReference type="SAM" id="SignalP"/>
    </source>
</evidence>
<evidence type="ECO:0000256" key="2">
    <source>
        <dbReference type="ARBA" id="ARBA00010333"/>
    </source>
</evidence>
<feature type="chain" id="PRO_5038599422" evidence="5">
    <location>
        <begin position="29"/>
        <end position="278"/>
    </location>
</feature>
<reference evidence="8" key="2">
    <citation type="submission" date="2020-09" db="EMBL/GenBank/DDBJ databases">
        <authorList>
            <person name="Sun Q."/>
            <person name="Ohkuma M."/>
        </authorList>
    </citation>
    <scope>NUCLEOTIDE SEQUENCE</scope>
    <source>
        <strain evidence="8">JCM 3091</strain>
    </source>
</reference>
<dbReference type="Proteomes" id="UP000662200">
    <property type="component" value="Unassembled WGS sequence"/>
</dbReference>
<evidence type="ECO:0000256" key="1">
    <source>
        <dbReference type="ARBA" id="ARBA00004196"/>
    </source>
</evidence>
<sequence>MTQNTDPLPRWKRRALVVPALAAALAAAATGCTKKESGTTTDAGVNLVAAGKLTTCTHLPYEPFQFKEADGRVVGFDVDIVDLVAKNLKVTQEVKDMPWEGIKSGQALNSGQCDIAAAGITITEDRKKVLDFSDSYFNATQAMVMRADAAYAKLEDLKGKKVGVQAATTGAEYVEKQNKDGNLGLEVVSYRDLAALKQALATNQVEVAVNDMPVLALQVKKEPTKYTVGATFDTGEKYGFALKKGGNPKLVEAVNKAIADARSDGTYDKIYKQWIATS</sequence>
<dbReference type="CDD" id="cd13530">
    <property type="entry name" value="PBP2_peptides_like"/>
    <property type="match status" value="1"/>
</dbReference>
<feature type="domain" description="Solute-binding protein family 3/N-terminal" evidence="6">
    <location>
        <begin position="52"/>
        <end position="278"/>
    </location>
</feature>
<reference evidence="8" key="1">
    <citation type="journal article" date="2014" name="Int. J. Syst. Evol. Microbiol.">
        <title>Complete genome sequence of Corynebacterium casei LMG S-19264T (=DSM 44701T), isolated from a smear-ripened cheese.</title>
        <authorList>
            <consortium name="US DOE Joint Genome Institute (JGI-PGF)"/>
            <person name="Walter F."/>
            <person name="Albersmeier A."/>
            <person name="Kalinowski J."/>
            <person name="Ruckert C."/>
        </authorList>
    </citation>
    <scope>NUCLEOTIDE SEQUENCE</scope>
    <source>
        <strain evidence="8">JCM 3091</strain>
    </source>
</reference>
<gene>
    <name evidence="8" type="ORF">GCM10010124_27350</name>
</gene>
<dbReference type="Gene3D" id="3.40.190.10">
    <property type="entry name" value="Periplasmic binding protein-like II"/>
    <property type="match status" value="2"/>
</dbReference>
<dbReference type="AlphaFoldDB" id="A0A8J3FID9"/>
<protein>
    <submittedName>
        <fullName evidence="8">Uncharacterized protein</fullName>
    </submittedName>
</protein>
<dbReference type="GO" id="GO:0016020">
    <property type="term" value="C:membrane"/>
    <property type="evidence" value="ECO:0007669"/>
    <property type="project" value="InterPro"/>
</dbReference>